<dbReference type="InterPro" id="IPR000719">
    <property type="entry name" value="Prot_kinase_dom"/>
</dbReference>
<keyword evidence="1" id="KW-0547">Nucleotide-binding</keyword>
<dbReference type="InterPro" id="IPR008271">
    <property type="entry name" value="Ser/Thr_kinase_AS"/>
</dbReference>
<dbReference type="GO" id="GO:0004672">
    <property type="term" value="F:protein kinase activity"/>
    <property type="evidence" value="ECO:0007669"/>
    <property type="project" value="InterPro"/>
</dbReference>
<reference evidence="7" key="1">
    <citation type="submission" date="2022-04" db="EMBL/GenBank/DDBJ databases">
        <title>A functionally conserved STORR gene fusion in Papaver species that diverged 16.8 million years ago.</title>
        <authorList>
            <person name="Catania T."/>
        </authorList>
    </citation>
    <scope>NUCLEOTIDE SEQUENCE</scope>
    <source>
        <strain evidence="7">S-188037</strain>
    </source>
</reference>
<dbReference type="Pfam" id="PF07714">
    <property type="entry name" value="PK_Tyr_Ser-Thr"/>
    <property type="match status" value="1"/>
</dbReference>
<feature type="binding site" evidence="3">
    <location>
        <position position="295"/>
    </location>
    <ligand>
        <name>Zn(2+)</name>
        <dbReference type="ChEBI" id="CHEBI:29105"/>
    </ligand>
</feature>
<dbReference type="Gene3D" id="3.30.200.20">
    <property type="entry name" value="Phosphorylase Kinase, domain 1"/>
    <property type="match status" value="1"/>
</dbReference>
<dbReference type="GO" id="GO:0006284">
    <property type="term" value="P:base-excision repair"/>
    <property type="evidence" value="ECO:0007669"/>
    <property type="project" value="InterPro"/>
</dbReference>
<dbReference type="PROSITE" id="PS50011">
    <property type="entry name" value="PROTEIN_KINASE_DOM"/>
    <property type="match status" value="1"/>
</dbReference>
<evidence type="ECO:0000256" key="1">
    <source>
        <dbReference type="ARBA" id="ARBA00022741"/>
    </source>
</evidence>
<dbReference type="CDD" id="cd14066">
    <property type="entry name" value="STKc_IRAK"/>
    <property type="match status" value="1"/>
</dbReference>
<dbReference type="InterPro" id="IPR011009">
    <property type="entry name" value="Kinase-like_dom_sf"/>
</dbReference>
<keyword evidence="2" id="KW-0067">ATP-binding</keyword>
<protein>
    <recommendedName>
        <fullName evidence="6">Protein kinase domain-containing protein</fullName>
    </recommendedName>
</protein>
<feature type="binding site" evidence="3">
    <location>
        <position position="122"/>
    </location>
    <ligand>
        <name>Zn(2+)</name>
        <dbReference type="ChEBI" id="CHEBI:29105"/>
    </ligand>
</feature>
<evidence type="ECO:0000259" key="6">
    <source>
        <dbReference type="PROSITE" id="PS50011"/>
    </source>
</evidence>
<evidence type="ECO:0000256" key="4">
    <source>
        <dbReference type="SAM" id="MobiDB-lite"/>
    </source>
</evidence>
<keyword evidence="5" id="KW-0472">Membrane</keyword>
<organism evidence="7 8">
    <name type="scientific">Papaver atlanticum</name>
    <dbReference type="NCBI Taxonomy" id="357466"/>
    <lineage>
        <taxon>Eukaryota</taxon>
        <taxon>Viridiplantae</taxon>
        <taxon>Streptophyta</taxon>
        <taxon>Embryophyta</taxon>
        <taxon>Tracheophyta</taxon>
        <taxon>Spermatophyta</taxon>
        <taxon>Magnoliopsida</taxon>
        <taxon>Ranunculales</taxon>
        <taxon>Papaveraceae</taxon>
        <taxon>Papaveroideae</taxon>
        <taxon>Papaver</taxon>
    </lineage>
</organism>
<dbReference type="AlphaFoldDB" id="A0AAD4TFK5"/>
<dbReference type="PROSITE" id="PS00108">
    <property type="entry name" value="PROTEIN_KINASE_ST"/>
    <property type="match status" value="1"/>
</dbReference>
<dbReference type="GO" id="GO:0008725">
    <property type="term" value="F:DNA-3-methyladenine glycosylase activity"/>
    <property type="evidence" value="ECO:0007669"/>
    <property type="project" value="InterPro"/>
</dbReference>
<comment type="caution">
    <text evidence="7">The sequence shown here is derived from an EMBL/GenBank/DDBJ whole genome shotgun (WGS) entry which is preliminary data.</text>
</comment>
<dbReference type="FunFam" id="3.30.200.20:FF:000274">
    <property type="entry name" value="Calcium/calmodulin-regulated receptor-like kinase 1"/>
    <property type="match status" value="1"/>
</dbReference>
<keyword evidence="5" id="KW-1133">Transmembrane helix</keyword>
<dbReference type="SUPFAM" id="SSF48150">
    <property type="entry name" value="DNA-glycosylase"/>
    <property type="match status" value="1"/>
</dbReference>
<dbReference type="InterPro" id="IPR001245">
    <property type="entry name" value="Ser-Thr/Tyr_kinase_cat_dom"/>
</dbReference>
<dbReference type="Proteomes" id="UP001202328">
    <property type="component" value="Unassembled WGS sequence"/>
</dbReference>
<keyword evidence="3" id="KW-0479">Metal-binding</keyword>
<feature type="region of interest" description="Disordered" evidence="4">
    <location>
        <begin position="1"/>
        <end position="39"/>
    </location>
</feature>
<gene>
    <name evidence="7" type="ORF">MKW98_017480</name>
</gene>
<proteinExistence type="predicted"/>
<dbReference type="Gene3D" id="1.10.510.10">
    <property type="entry name" value="Transferase(Phosphotransferase) domain 1"/>
    <property type="match status" value="1"/>
</dbReference>
<dbReference type="InterPro" id="IPR005019">
    <property type="entry name" value="Adenine_glyco"/>
</dbReference>
<dbReference type="SUPFAM" id="SSF56112">
    <property type="entry name" value="Protein kinase-like (PK-like)"/>
    <property type="match status" value="1"/>
</dbReference>
<sequence length="762" mass="85870">MFKEKVRKHVFDHRNNNNSSFREKEKQNHQGGGGYLPSPKHLRRVYPIGIERSTSSFSLSSSLNSNDSSLKGSIILGDWKIPVRRHELSRPPPPQKLVKSVPNVVPRQLSHNVSGDGSLTRCHWITKTTDEVYVVYHDESWGVPVYDDFQLFELLALSGMLMYHFWIEIIKRKDLYREAFSNFDPHIVAKMGEKEIKEISSNKALMLDDSLVRCIIDNANSILKIIMEYGSFSDYLWGYMNYKPMISRYRHAKSVPLRSPKAEVISRNLVRRGFRFVGPVIIHSFMEAAGMTNDHLIDCFRFNECARLAGVDHDYEEESENEGIRNRRCSHLVSIIQQMAAPAGLVVIGISVGVAIGLLLAVCSFFGLRWYRKRSHLRQHSTARSSVSSLPIRTNGLGASIDSSASISSSISVNISDMPAAITPRSWWNHQNKDAFASNSGIPRYSYKDIQKATQNFTTILGQGSFGPVYKATMATNEVVAVKVLASNSKQGEKEFQTEVLLLGRLHHRNLVNLVGYCVDKGQHMLIYQYMSNGSLESLLYSEGEKVLSWEQRLQVALDISHGIEYLHEGAVPPVIHRDLKSGNILLDRSMGAKVADFGLSKEEVFDGRKSGLKGTYGYMDPDYISSSRLTKKSDVYSFGIIIFELITGIHPQQNLLEYVNLAGMSSDGVDEILDKHIVGKCNIEEVRLLASIGHKCIHKTPRRRPSIADVSQAISRIKRRHLTKEDTMSFAGGDVHEVLRRIENQQVELSSLTSIKERVQA</sequence>
<evidence type="ECO:0000256" key="3">
    <source>
        <dbReference type="PIRSR" id="PIRSR605019-1"/>
    </source>
</evidence>
<evidence type="ECO:0000256" key="5">
    <source>
        <dbReference type="SAM" id="Phobius"/>
    </source>
</evidence>
<feature type="domain" description="Protein kinase" evidence="6">
    <location>
        <begin position="455"/>
        <end position="718"/>
    </location>
</feature>
<keyword evidence="3" id="KW-0862">Zinc</keyword>
<dbReference type="PANTHER" id="PTHR47989:SF43">
    <property type="entry name" value="CALCIUM_CALMODULIN-REGULATED RECEPTOR-LIKE KINASE 2"/>
    <property type="match status" value="1"/>
</dbReference>
<feature type="binding site" evidence="3">
    <location>
        <position position="299"/>
    </location>
    <ligand>
        <name>Zn(2+)</name>
        <dbReference type="ChEBI" id="CHEBI:29105"/>
    </ligand>
</feature>
<feature type="transmembrane region" description="Helical" evidence="5">
    <location>
        <begin position="343"/>
        <end position="368"/>
    </location>
</feature>
<name>A0AAD4TFK5_9MAGN</name>
<feature type="binding site" evidence="3">
    <location>
        <position position="137"/>
    </location>
    <ligand>
        <name>Zn(2+)</name>
        <dbReference type="ChEBI" id="CHEBI:29105"/>
    </ligand>
</feature>
<feature type="compositionally biased region" description="Basic residues" evidence="4">
    <location>
        <begin position="1"/>
        <end position="11"/>
    </location>
</feature>
<accession>A0AAD4TFK5</accession>
<dbReference type="PANTHER" id="PTHR47989">
    <property type="entry name" value="OS01G0750732 PROTEIN"/>
    <property type="match status" value="1"/>
</dbReference>
<dbReference type="InterPro" id="IPR011257">
    <property type="entry name" value="DNA_glycosylase"/>
</dbReference>
<evidence type="ECO:0000313" key="8">
    <source>
        <dbReference type="Proteomes" id="UP001202328"/>
    </source>
</evidence>
<evidence type="ECO:0000256" key="2">
    <source>
        <dbReference type="ARBA" id="ARBA00022840"/>
    </source>
</evidence>
<keyword evidence="5" id="KW-0812">Transmembrane</keyword>
<dbReference type="EMBL" id="JAJJMB010002020">
    <property type="protein sequence ID" value="KAI3953656.1"/>
    <property type="molecule type" value="Genomic_DNA"/>
</dbReference>
<keyword evidence="8" id="KW-1185">Reference proteome</keyword>
<dbReference type="GO" id="GO:0005524">
    <property type="term" value="F:ATP binding"/>
    <property type="evidence" value="ECO:0007669"/>
    <property type="project" value="UniProtKB-KW"/>
</dbReference>
<dbReference type="Gene3D" id="1.10.340.30">
    <property type="entry name" value="Hypothetical protein, domain 2"/>
    <property type="match status" value="1"/>
</dbReference>
<evidence type="ECO:0000313" key="7">
    <source>
        <dbReference type="EMBL" id="KAI3953656.1"/>
    </source>
</evidence>
<dbReference type="SMART" id="SM00220">
    <property type="entry name" value="S_TKc"/>
    <property type="match status" value="1"/>
</dbReference>
<dbReference type="GO" id="GO:0046872">
    <property type="term" value="F:metal ion binding"/>
    <property type="evidence" value="ECO:0007669"/>
    <property type="project" value="UniProtKB-KW"/>
</dbReference>
<dbReference type="Pfam" id="PF03352">
    <property type="entry name" value="Adenine_glyco"/>
    <property type="match status" value="1"/>
</dbReference>